<dbReference type="RefSeq" id="WP_330500925.1">
    <property type="nucleotide sequence ID" value="NZ_JAZDWZ010000008.1"/>
</dbReference>
<evidence type="ECO:0000256" key="4">
    <source>
        <dbReference type="ARBA" id="ARBA00023172"/>
    </source>
</evidence>
<dbReference type="InterPro" id="IPR000085">
    <property type="entry name" value="RuvA"/>
</dbReference>
<evidence type="ECO:0000256" key="5">
    <source>
        <dbReference type="ARBA" id="ARBA00023204"/>
    </source>
</evidence>
<evidence type="ECO:0000256" key="2">
    <source>
        <dbReference type="ARBA" id="ARBA00022763"/>
    </source>
</evidence>
<gene>
    <name evidence="6" type="primary">ruvA</name>
    <name evidence="6" type="ORF">V2E24_02810</name>
</gene>
<evidence type="ECO:0000313" key="7">
    <source>
        <dbReference type="Proteomes" id="UP001344817"/>
    </source>
</evidence>
<dbReference type="SUPFAM" id="SSF47781">
    <property type="entry name" value="RuvA domain 2-like"/>
    <property type="match status" value="1"/>
</dbReference>
<proteinExistence type="predicted"/>
<keyword evidence="2" id="KW-0227">DNA damage</keyword>
<evidence type="ECO:0000256" key="1">
    <source>
        <dbReference type="ARBA" id="ARBA00022490"/>
    </source>
</evidence>
<dbReference type="NCBIfam" id="TIGR00084">
    <property type="entry name" value="ruvA"/>
    <property type="match status" value="1"/>
</dbReference>
<dbReference type="EC" id="3.6.4.12" evidence="6"/>
<name>A0ABU7MLT5_9BACT</name>
<keyword evidence="3" id="KW-0238">DNA-binding</keyword>
<keyword evidence="4" id="KW-0233">DNA recombination</keyword>
<dbReference type="GO" id="GO:0016787">
    <property type="term" value="F:hydrolase activity"/>
    <property type="evidence" value="ECO:0007669"/>
    <property type="project" value="UniProtKB-KW"/>
</dbReference>
<dbReference type="Proteomes" id="UP001344817">
    <property type="component" value="Unassembled WGS sequence"/>
</dbReference>
<dbReference type="Gene3D" id="1.10.150.20">
    <property type="entry name" value="5' to 3' exonuclease, C-terminal subdomain"/>
    <property type="match status" value="1"/>
</dbReference>
<organism evidence="6 7">
    <name type="scientific">Mycoplasmopsis ciconiae</name>
    <dbReference type="NCBI Taxonomy" id="561067"/>
    <lineage>
        <taxon>Bacteria</taxon>
        <taxon>Bacillati</taxon>
        <taxon>Mycoplasmatota</taxon>
        <taxon>Mycoplasmoidales</taxon>
        <taxon>Metamycoplasmataceae</taxon>
        <taxon>Mycoplasmopsis</taxon>
    </lineage>
</organism>
<keyword evidence="5" id="KW-0234">DNA repair</keyword>
<evidence type="ECO:0000256" key="3">
    <source>
        <dbReference type="ARBA" id="ARBA00023125"/>
    </source>
</evidence>
<reference evidence="6" key="1">
    <citation type="submission" date="2024-01" db="EMBL/GenBank/DDBJ databases">
        <title>Genome sequence of Mycoplasma ciconiae type strain DSM 25251.</title>
        <authorList>
            <person name="Spergser J."/>
        </authorList>
    </citation>
    <scope>NUCLEOTIDE SEQUENCE [LARGE SCALE GENOMIC DNA]</scope>
    <source>
        <strain evidence="6">DSM 25251</strain>
    </source>
</reference>
<dbReference type="EMBL" id="JAZDWZ010000008">
    <property type="protein sequence ID" value="MEE3928495.1"/>
    <property type="molecule type" value="Genomic_DNA"/>
</dbReference>
<keyword evidence="6" id="KW-0378">Hydrolase</keyword>
<dbReference type="GO" id="GO:0003678">
    <property type="term" value="F:DNA helicase activity"/>
    <property type="evidence" value="ECO:0007669"/>
    <property type="project" value="UniProtKB-EC"/>
</dbReference>
<dbReference type="InterPro" id="IPR010994">
    <property type="entry name" value="RuvA_2-like"/>
</dbReference>
<protein>
    <submittedName>
        <fullName evidence="6">Holliday junction branch migration protein RuvA</fullName>
        <ecNumber evidence="6">3.6.4.12</ecNumber>
    </submittedName>
</protein>
<comment type="caution">
    <text evidence="6">The sequence shown here is derived from an EMBL/GenBank/DDBJ whole genome shotgun (WGS) entry which is preliminary data.</text>
</comment>
<accession>A0ABU7MLT5</accession>
<dbReference type="Pfam" id="PF14520">
    <property type="entry name" value="HHH_5"/>
    <property type="match status" value="1"/>
</dbReference>
<keyword evidence="1" id="KW-0963">Cytoplasm</keyword>
<evidence type="ECO:0000313" key="6">
    <source>
        <dbReference type="EMBL" id="MEE3928495.1"/>
    </source>
</evidence>
<sequence>MFESKGEGFQYWVADHSRFEKNQKIKLYIYELKNEYIVQSYAFKDFLERVLFIDLISTTGVGPKSAINIMNLGWQKVVKAIVEDNYSFISKVSYLNEKLARIIIANLKNKWTKILTKKSDDNIVDEKIPEEESPYLDFENNIDDLINLLKNMGFKEKQINMALTQVNKKANFDDMINECINIISKTHYEKGLQTQ</sequence>
<keyword evidence="7" id="KW-1185">Reference proteome</keyword>